<proteinExistence type="predicted"/>
<evidence type="ECO:0000313" key="1">
    <source>
        <dbReference type="EnsemblMetazoa" id="PPA11815.1"/>
    </source>
</evidence>
<sequence length="205" mass="21217">MTRLWMLLALVCSISTTGAQELTVGQIKNMLCQVEQYMENNNLLNAGSGSIKIAEEALYESLTCLCTSGFNTSCILRDCLSITNQNAPNSSTLFCTKFQQCNVPDIGVQLPNPVVFATCVATQGLGSLGKTIVGQLGNVLGGVASTAANPAQLASLSEELWAGVIANMSGTLVQDARGLLPLGGTVDVVGSTLKQAMGGLMPGGI</sequence>
<organism evidence="1 2">
    <name type="scientific">Pristionchus pacificus</name>
    <name type="common">Parasitic nematode worm</name>
    <dbReference type="NCBI Taxonomy" id="54126"/>
    <lineage>
        <taxon>Eukaryota</taxon>
        <taxon>Metazoa</taxon>
        <taxon>Ecdysozoa</taxon>
        <taxon>Nematoda</taxon>
        <taxon>Chromadorea</taxon>
        <taxon>Rhabditida</taxon>
        <taxon>Rhabditina</taxon>
        <taxon>Diplogasteromorpha</taxon>
        <taxon>Diplogasteroidea</taxon>
        <taxon>Neodiplogasteridae</taxon>
        <taxon>Pristionchus</taxon>
    </lineage>
</organism>
<keyword evidence="2" id="KW-1185">Reference proteome</keyword>
<reference evidence="1" key="2">
    <citation type="submission" date="2022-06" db="UniProtKB">
        <authorList>
            <consortium name="EnsemblMetazoa"/>
        </authorList>
    </citation>
    <scope>IDENTIFICATION</scope>
    <source>
        <strain evidence="1">PS312</strain>
    </source>
</reference>
<evidence type="ECO:0000313" key="2">
    <source>
        <dbReference type="Proteomes" id="UP000005239"/>
    </source>
</evidence>
<gene>
    <name evidence="1" type="primary">WBGene00101369</name>
</gene>
<reference evidence="2" key="1">
    <citation type="journal article" date="2008" name="Nat. Genet.">
        <title>The Pristionchus pacificus genome provides a unique perspective on nematode lifestyle and parasitism.</title>
        <authorList>
            <person name="Dieterich C."/>
            <person name="Clifton S.W."/>
            <person name="Schuster L.N."/>
            <person name="Chinwalla A."/>
            <person name="Delehaunty K."/>
            <person name="Dinkelacker I."/>
            <person name="Fulton L."/>
            <person name="Fulton R."/>
            <person name="Godfrey J."/>
            <person name="Minx P."/>
            <person name="Mitreva M."/>
            <person name="Roeseler W."/>
            <person name="Tian H."/>
            <person name="Witte H."/>
            <person name="Yang S.P."/>
            <person name="Wilson R.K."/>
            <person name="Sommer R.J."/>
        </authorList>
    </citation>
    <scope>NUCLEOTIDE SEQUENCE [LARGE SCALE GENOMIC DNA]</scope>
    <source>
        <strain evidence="2">PS312</strain>
    </source>
</reference>
<name>A0A2A6C1G2_PRIPA</name>
<dbReference type="EnsemblMetazoa" id="PPA11815.1">
    <property type="protein sequence ID" value="PPA11815.1"/>
    <property type="gene ID" value="WBGene00101369"/>
</dbReference>
<dbReference type="Proteomes" id="UP000005239">
    <property type="component" value="Unassembled WGS sequence"/>
</dbReference>
<protein>
    <submittedName>
        <fullName evidence="1">Uncharacterized protein</fullName>
    </submittedName>
</protein>
<accession>A0A8R1U8X2</accession>
<accession>A0A2A6C1G2</accession>
<dbReference type="AlphaFoldDB" id="A0A2A6C1G2"/>